<feature type="domain" description="Cytosol aminopeptidase" evidence="6">
    <location>
        <begin position="174"/>
        <end position="483"/>
    </location>
</feature>
<dbReference type="PANTHER" id="PTHR11963">
    <property type="entry name" value="LEUCINE AMINOPEPTIDASE-RELATED"/>
    <property type="match status" value="1"/>
</dbReference>
<evidence type="ECO:0000256" key="4">
    <source>
        <dbReference type="ARBA" id="ARBA00022801"/>
    </source>
</evidence>
<dbReference type="InterPro" id="IPR043472">
    <property type="entry name" value="Macro_dom-like"/>
</dbReference>
<gene>
    <name evidence="8" type="ORF">SAMN05421508_104112</name>
</gene>
<name>A0A286GGY1_9PROT</name>
<dbReference type="PRINTS" id="PR00481">
    <property type="entry name" value="LAMNOPPTDASE"/>
</dbReference>
<evidence type="ECO:0000313" key="8">
    <source>
        <dbReference type="EMBL" id="SOD94760.1"/>
    </source>
</evidence>
<dbReference type="SUPFAM" id="SSF53187">
    <property type="entry name" value="Zn-dependent exopeptidases"/>
    <property type="match status" value="1"/>
</dbReference>
<dbReference type="Gene3D" id="3.40.630.10">
    <property type="entry name" value="Zn peptidases"/>
    <property type="match status" value="1"/>
</dbReference>
<dbReference type="Gene3D" id="3.40.220.10">
    <property type="entry name" value="Leucine Aminopeptidase, subunit E, domain 1"/>
    <property type="match status" value="1"/>
</dbReference>
<sequence length="495" mass="50118">MIDISFAAALPAGGARVLGVWEGGNATAAARASVVAAQVERALAASPSFGGREGQMLTLLAPADTTAERLVLLGLGPFGELDAHRARRLGAAVAAELGCAGVAQLAVDLDLTPETAAAFAQGLVLRLPRLSPWQTRPEPAAHPTLVAATLRISATAAAETQWRAARAEAGGVLLARDLVDAPANVLTPRAFVARAQAPEALGVRVDVVQGVDALEAAGFGLLAAVGRAATEPPALVTLTWPGAGNDATPPLALVGKGITFDTGGLCVKPADGMERMKGDMGGAAAVLGAIHALAAMQAACPVVGILAIAENAVGDSALRPGDVLRSAKGLTVEVIDTDAEGRLVLADALAHAASLRPRAVVDVATLTGSVVTALGRHMAGLFCADAGFATALRDLGDAVGEQLWPLPLTADYDDDLKSDLADLLQCAPAGRFLPDALHAARFLQHFAPAGVPWAHLDIAGVATADDDRPLSPKGATGFGVRLLTALAERLARPAP</sequence>
<dbReference type="GO" id="GO:0070006">
    <property type="term" value="F:metalloaminopeptidase activity"/>
    <property type="evidence" value="ECO:0007669"/>
    <property type="project" value="InterPro"/>
</dbReference>
<dbReference type="AlphaFoldDB" id="A0A286GGY1"/>
<protein>
    <submittedName>
        <fullName evidence="8">Leucyl aminopeptidase</fullName>
    </submittedName>
</protein>
<keyword evidence="2 8" id="KW-0031">Aminopeptidase</keyword>
<organism evidence="8 9">
    <name type="scientific">Caenispirillum bisanense</name>
    <dbReference type="NCBI Taxonomy" id="414052"/>
    <lineage>
        <taxon>Bacteria</taxon>
        <taxon>Pseudomonadati</taxon>
        <taxon>Pseudomonadota</taxon>
        <taxon>Alphaproteobacteria</taxon>
        <taxon>Rhodospirillales</taxon>
        <taxon>Novispirillaceae</taxon>
        <taxon>Caenispirillum</taxon>
    </lineage>
</organism>
<keyword evidence="4" id="KW-0378">Hydrolase</keyword>
<dbReference type="InterPro" id="IPR000819">
    <property type="entry name" value="Peptidase_M17_C"/>
</dbReference>
<evidence type="ECO:0000259" key="6">
    <source>
        <dbReference type="Pfam" id="PF00883"/>
    </source>
</evidence>
<evidence type="ECO:0000256" key="3">
    <source>
        <dbReference type="ARBA" id="ARBA00022670"/>
    </source>
</evidence>
<keyword evidence="5" id="KW-0464">Manganese</keyword>
<dbReference type="InterPro" id="IPR008283">
    <property type="entry name" value="Peptidase_M17_N"/>
</dbReference>
<proteinExistence type="inferred from homology"/>
<dbReference type="InterPro" id="IPR011356">
    <property type="entry name" value="Leucine_aapep/pepB"/>
</dbReference>
<evidence type="ECO:0000259" key="7">
    <source>
        <dbReference type="Pfam" id="PF02789"/>
    </source>
</evidence>
<keyword evidence="3" id="KW-0645">Protease</keyword>
<dbReference type="OrthoDB" id="7353610at2"/>
<feature type="domain" description="Peptidase M17 leucyl aminopeptidase N-terminal" evidence="7">
    <location>
        <begin position="17"/>
        <end position="126"/>
    </location>
</feature>
<keyword evidence="9" id="KW-1185">Reference proteome</keyword>
<dbReference type="GO" id="GO:0030145">
    <property type="term" value="F:manganese ion binding"/>
    <property type="evidence" value="ECO:0007669"/>
    <property type="project" value="InterPro"/>
</dbReference>
<accession>A0A286GGY1</accession>
<evidence type="ECO:0000256" key="1">
    <source>
        <dbReference type="ARBA" id="ARBA00009528"/>
    </source>
</evidence>
<comment type="similarity">
    <text evidence="1">Belongs to the peptidase M17 family.</text>
</comment>
<evidence type="ECO:0000256" key="2">
    <source>
        <dbReference type="ARBA" id="ARBA00022438"/>
    </source>
</evidence>
<dbReference type="GO" id="GO:0005737">
    <property type="term" value="C:cytoplasm"/>
    <property type="evidence" value="ECO:0007669"/>
    <property type="project" value="InterPro"/>
</dbReference>
<dbReference type="SUPFAM" id="SSF52949">
    <property type="entry name" value="Macro domain-like"/>
    <property type="match status" value="1"/>
</dbReference>
<dbReference type="Pfam" id="PF02789">
    <property type="entry name" value="Peptidase_M17_N"/>
    <property type="match status" value="1"/>
</dbReference>
<dbReference type="GO" id="GO:0006508">
    <property type="term" value="P:proteolysis"/>
    <property type="evidence" value="ECO:0007669"/>
    <property type="project" value="UniProtKB-KW"/>
</dbReference>
<dbReference type="Proteomes" id="UP000219621">
    <property type="component" value="Unassembled WGS sequence"/>
</dbReference>
<dbReference type="EMBL" id="OCNJ01000004">
    <property type="protein sequence ID" value="SOD94760.1"/>
    <property type="molecule type" value="Genomic_DNA"/>
</dbReference>
<evidence type="ECO:0000256" key="5">
    <source>
        <dbReference type="ARBA" id="ARBA00023211"/>
    </source>
</evidence>
<dbReference type="PANTHER" id="PTHR11963:SF23">
    <property type="entry name" value="CYTOSOL AMINOPEPTIDASE"/>
    <property type="match status" value="1"/>
</dbReference>
<dbReference type="CDD" id="cd00433">
    <property type="entry name" value="Peptidase_M17"/>
    <property type="match status" value="1"/>
</dbReference>
<evidence type="ECO:0000313" key="9">
    <source>
        <dbReference type="Proteomes" id="UP000219621"/>
    </source>
</evidence>
<dbReference type="RefSeq" id="WP_097279078.1">
    <property type="nucleotide sequence ID" value="NZ_OCNJ01000004.1"/>
</dbReference>
<reference evidence="8 9" key="1">
    <citation type="submission" date="2017-09" db="EMBL/GenBank/DDBJ databases">
        <authorList>
            <person name="Ehlers B."/>
            <person name="Leendertz F.H."/>
        </authorList>
    </citation>
    <scope>NUCLEOTIDE SEQUENCE [LARGE SCALE GENOMIC DNA]</scope>
    <source>
        <strain evidence="8 9">USBA 140</strain>
    </source>
</reference>
<dbReference type="Pfam" id="PF00883">
    <property type="entry name" value="Peptidase_M17"/>
    <property type="match status" value="1"/>
</dbReference>